<keyword evidence="1" id="KW-0472">Membrane</keyword>
<dbReference type="SUPFAM" id="SSF52047">
    <property type="entry name" value="RNI-like"/>
    <property type="match status" value="1"/>
</dbReference>
<dbReference type="Proteomes" id="UP000324233">
    <property type="component" value="Chromosome"/>
</dbReference>
<reference evidence="2 3" key="1">
    <citation type="submission" date="2019-08" db="EMBL/GenBank/DDBJ databases">
        <title>Deep-cultivation of Planctomycetes and their phenomic and genomic characterization uncovers novel biology.</title>
        <authorList>
            <person name="Wiegand S."/>
            <person name="Jogler M."/>
            <person name="Boedeker C."/>
            <person name="Pinto D."/>
            <person name="Vollmers J."/>
            <person name="Rivas-Marin E."/>
            <person name="Kohn T."/>
            <person name="Peeters S.H."/>
            <person name="Heuer A."/>
            <person name="Rast P."/>
            <person name="Oberbeckmann S."/>
            <person name="Bunk B."/>
            <person name="Jeske O."/>
            <person name="Meyerdierks A."/>
            <person name="Storesund J.E."/>
            <person name="Kallscheuer N."/>
            <person name="Luecker S."/>
            <person name="Lage O.M."/>
            <person name="Pohl T."/>
            <person name="Merkel B.J."/>
            <person name="Hornburger P."/>
            <person name="Mueller R.-W."/>
            <person name="Bruemmer F."/>
            <person name="Labrenz M."/>
            <person name="Spormann A.M."/>
            <person name="Op den Camp H."/>
            <person name="Overmann J."/>
            <person name="Amann R."/>
            <person name="Jetten M.S.M."/>
            <person name="Mascher T."/>
            <person name="Medema M.H."/>
            <person name="Devos D.P."/>
            <person name="Kaster A.-K."/>
            <person name="Ovreas L."/>
            <person name="Rohde M."/>
            <person name="Galperin M.Y."/>
            <person name="Jogler C."/>
        </authorList>
    </citation>
    <scope>NUCLEOTIDE SEQUENCE [LARGE SCALE GENOMIC DNA]</scope>
    <source>
        <strain evidence="2 3">OJF2</strain>
    </source>
</reference>
<dbReference type="Gene3D" id="3.80.10.10">
    <property type="entry name" value="Ribonuclease Inhibitor"/>
    <property type="match status" value="2"/>
</dbReference>
<keyword evidence="1" id="KW-0812">Transmembrane</keyword>
<proteinExistence type="predicted"/>
<protein>
    <recommendedName>
        <fullName evidence="4">Leucine Rich repeats (2 copies)</fullName>
    </recommendedName>
</protein>
<feature type="transmembrane region" description="Helical" evidence="1">
    <location>
        <begin position="16"/>
        <end position="36"/>
    </location>
</feature>
<dbReference type="AlphaFoldDB" id="A0A5B9WG30"/>
<keyword evidence="1" id="KW-1133">Transmembrane helix</keyword>
<dbReference type="InterPro" id="IPR032675">
    <property type="entry name" value="LRR_dom_sf"/>
</dbReference>
<organism evidence="2 3">
    <name type="scientific">Aquisphaera giovannonii</name>
    <dbReference type="NCBI Taxonomy" id="406548"/>
    <lineage>
        <taxon>Bacteria</taxon>
        <taxon>Pseudomonadati</taxon>
        <taxon>Planctomycetota</taxon>
        <taxon>Planctomycetia</taxon>
        <taxon>Isosphaerales</taxon>
        <taxon>Isosphaeraceae</taxon>
        <taxon>Aquisphaera</taxon>
    </lineage>
</organism>
<gene>
    <name evidence="2" type="ORF">OJF2_75870</name>
</gene>
<sequence length="347" mass="37500">MEPPVSRRPWWQRLRLSVRALMVLTLVIGGLIGWFIRCATIQREAVEAITAAGGSVRYDFQDDARPRLRNPSGTPSVPRWLVDLLGIDFFADVTTVSIQGPQGDAILGHIGRLHRLRWLTARSTPLTDAGLAHLAGLSELRGLSCSGSPALTDAGLARLSGLRRLEALDVEGISGIKGPGLSHLAGLDRLRYLVFYTETDAGLPSLSQLAGLRKLYIGMPDVSDEALDQLSRLTRLDELGFGGEAGSNAGLARLGSLTNLQVLQVWGPWLTDAGLARMPEMDRLRFFMVSASTSVTAGALNDLQRRMPSLRIGVNGPGRLRQAWDDFQKGAVVPESIPPGKAEKEGV</sequence>
<evidence type="ECO:0000313" key="2">
    <source>
        <dbReference type="EMBL" id="QEH38975.1"/>
    </source>
</evidence>
<dbReference type="EMBL" id="CP042997">
    <property type="protein sequence ID" value="QEH38975.1"/>
    <property type="molecule type" value="Genomic_DNA"/>
</dbReference>
<dbReference type="RefSeq" id="WP_148598349.1">
    <property type="nucleotide sequence ID" value="NZ_CP042997.1"/>
</dbReference>
<name>A0A5B9WG30_9BACT</name>
<dbReference type="GO" id="GO:0031146">
    <property type="term" value="P:SCF-dependent proteasomal ubiquitin-dependent protein catabolic process"/>
    <property type="evidence" value="ECO:0007669"/>
    <property type="project" value="TreeGrafter"/>
</dbReference>
<dbReference type="GO" id="GO:0019005">
    <property type="term" value="C:SCF ubiquitin ligase complex"/>
    <property type="evidence" value="ECO:0007669"/>
    <property type="project" value="TreeGrafter"/>
</dbReference>
<dbReference type="PANTHER" id="PTHR13318">
    <property type="entry name" value="PARTNER OF PAIRED, ISOFORM B-RELATED"/>
    <property type="match status" value="1"/>
</dbReference>
<dbReference type="OrthoDB" id="232968at2"/>
<dbReference type="KEGG" id="agv:OJF2_75870"/>
<evidence type="ECO:0008006" key="4">
    <source>
        <dbReference type="Google" id="ProtNLM"/>
    </source>
</evidence>
<accession>A0A5B9WG30</accession>
<evidence type="ECO:0000256" key="1">
    <source>
        <dbReference type="SAM" id="Phobius"/>
    </source>
</evidence>
<evidence type="ECO:0000313" key="3">
    <source>
        <dbReference type="Proteomes" id="UP000324233"/>
    </source>
</evidence>
<dbReference type="PANTHER" id="PTHR13318:SF190">
    <property type="entry name" value="PARTNER OF PAIRED, ISOFORM B"/>
    <property type="match status" value="1"/>
</dbReference>
<keyword evidence="3" id="KW-1185">Reference proteome</keyword>